<reference evidence="3" key="2">
    <citation type="submission" date="2025-08" db="UniProtKB">
        <authorList>
            <consortium name="Ensembl"/>
        </authorList>
    </citation>
    <scope>IDENTIFICATION</scope>
</reference>
<accession>A0A8C2UK78</accession>
<reference evidence="3" key="3">
    <citation type="submission" date="2025-09" db="UniProtKB">
        <authorList>
            <consortium name="Ensembl"/>
        </authorList>
    </citation>
    <scope>IDENTIFICATION</scope>
</reference>
<dbReference type="AlphaFoldDB" id="A0A8C2UK78"/>
<dbReference type="InterPro" id="IPR019347">
    <property type="entry name" value="Axonemal_dynein_light_chain"/>
</dbReference>
<dbReference type="Pfam" id="PF10211">
    <property type="entry name" value="Ax_dynein_light"/>
    <property type="match status" value="1"/>
</dbReference>
<evidence type="ECO:0008006" key="5">
    <source>
        <dbReference type="Google" id="ProtNLM"/>
    </source>
</evidence>
<feature type="coiled-coil region" evidence="2">
    <location>
        <begin position="108"/>
        <end position="156"/>
    </location>
</feature>
<keyword evidence="4" id="KW-1185">Reference proteome</keyword>
<dbReference type="PANTHER" id="PTHR23052">
    <property type="entry name" value="AXONEMAL DYNEIN LIGHT CHAIN DOMAIN-CONTAINING PROTEIN 1"/>
    <property type="match status" value="1"/>
</dbReference>
<name>A0A8C2UK78_COTJA</name>
<dbReference type="Proteomes" id="UP000694412">
    <property type="component" value="Chromosome 8"/>
</dbReference>
<sequence length="409" mass="46756">RKPGGRLEVIQLTEAMDSMLEKAGVDELIAVTGPSQLMKAEQNIYNIVFHELIRQVSVDCMERGQLLSKLRSLHLAEQRPLGWSKFIEAVPCCFSELYEIRERDCRVTKEAEKAQEELAAAMREAQANANLLEQYRELYELQRRRLEEQVLAVARERDIWSSAACDLALKDLRDLADLQEETEQFKGILGHVGSEIEHLEESSKEKLQLVKFPAYYIYYDIFMLMNSSLFSYLISTSFPLQPRGGPAFVGTVSLMLFFQMLKEDTQLYTGEANIAKTESLKSAARIQKHWTELGETVLSRHRDLTGALLPQHAALEEINQRACELYQQYNTRISGNNGTVIFLTDLVRSMEDWLFKAQKLTRGSGMHETELQAFYHMIPSWLAQVDALMSIIGSSQLHKAKNDMEPHCP</sequence>
<organism evidence="3 4">
    <name type="scientific">Coturnix japonica</name>
    <name type="common">Japanese quail</name>
    <name type="synonym">Coturnix coturnix japonica</name>
    <dbReference type="NCBI Taxonomy" id="93934"/>
    <lineage>
        <taxon>Eukaryota</taxon>
        <taxon>Metazoa</taxon>
        <taxon>Chordata</taxon>
        <taxon>Craniata</taxon>
        <taxon>Vertebrata</taxon>
        <taxon>Euteleostomi</taxon>
        <taxon>Archelosauria</taxon>
        <taxon>Archosauria</taxon>
        <taxon>Dinosauria</taxon>
        <taxon>Saurischia</taxon>
        <taxon>Theropoda</taxon>
        <taxon>Coelurosauria</taxon>
        <taxon>Aves</taxon>
        <taxon>Neognathae</taxon>
        <taxon>Galloanserae</taxon>
        <taxon>Galliformes</taxon>
        <taxon>Phasianidae</taxon>
        <taxon>Perdicinae</taxon>
        <taxon>Coturnix</taxon>
    </lineage>
</organism>
<protein>
    <recommendedName>
        <fullName evidence="5">Axonemal dynein light chain domain containing 1</fullName>
    </recommendedName>
</protein>
<evidence type="ECO:0000256" key="1">
    <source>
        <dbReference type="ARBA" id="ARBA00023054"/>
    </source>
</evidence>
<dbReference type="GO" id="GO:0005737">
    <property type="term" value="C:cytoplasm"/>
    <property type="evidence" value="ECO:0007669"/>
    <property type="project" value="UniProtKB-ARBA"/>
</dbReference>
<dbReference type="InterPro" id="IPR052845">
    <property type="entry name" value="Axonemal_dynein_LC_domain"/>
</dbReference>
<dbReference type="Ensembl" id="ENSCJPT00005037249.1">
    <property type="protein sequence ID" value="ENSCJPP00005027571.1"/>
    <property type="gene ID" value="ENSCJPG00005021364.1"/>
</dbReference>
<proteinExistence type="predicted"/>
<keyword evidence="1 2" id="KW-0175">Coiled coil</keyword>
<evidence type="ECO:0000256" key="2">
    <source>
        <dbReference type="SAM" id="Coils"/>
    </source>
</evidence>
<dbReference type="GeneTree" id="ENSGT00390000005554"/>
<dbReference type="PANTHER" id="PTHR23052:SF1">
    <property type="entry name" value="AXONEMAL DYNEIN LIGHT CHAIN DOMAIN-CONTAINING PROTEIN 1"/>
    <property type="match status" value="1"/>
</dbReference>
<evidence type="ECO:0000313" key="4">
    <source>
        <dbReference type="Proteomes" id="UP000694412"/>
    </source>
</evidence>
<reference evidence="3" key="1">
    <citation type="submission" date="2015-11" db="EMBL/GenBank/DDBJ databases">
        <authorList>
            <consortium name="International Coturnix japonica Genome Analysis Consortium"/>
            <person name="Warren W."/>
            <person name="Burt D.W."/>
            <person name="Antin P.B."/>
            <person name="Lanford R."/>
            <person name="Gros J."/>
            <person name="Wilson R.K."/>
        </authorList>
    </citation>
    <scope>NUCLEOTIDE SEQUENCE [LARGE SCALE GENOMIC DNA]</scope>
</reference>
<evidence type="ECO:0000313" key="3">
    <source>
        <dbReference type="Ensembl" id="ENSCJPP00005027571.1"/>
    </source>
</evidence>